<dbReference type="InterPro" id="IPR013078">
    <property type="entry name" value="His_Pase_superF_clade-1"/>
</dbReference>
<dbReference type="SMART" id="SM00855">
    <property type="entry name" value="PGAM"/>
    <property type="match status" value="1"/>
</dbReference>
<sequence>MDADWDVIAETLLAAVGTRHGRSHRRSPKVETRIGRVCDICCPDTYEKKESVTNFGGKQNGIKVSWMAALAIQAPFVRGRNDLSHWNFNPVQSKSCRISLVKRDSSHIALFSFSPVFSTSASNSTHWFQLRAPSRCETTREFKVYCVSTDKIVGGAQLRADQNLRRLILLRHAKSSWSDRSIKDHERPLSKKGCKAAASIALKLQQHLGWLPQLILCSNSTRTRETLEIMQQHLPQLEEAEVHFLSSFYSVAAMDGETLQHLQEIIYKYSKDDIQTIMCMGHNRGWEEAATLLTGIHVELKTANAALLEATGSSWQEAFENAGAGGWKLFAIVKPDASLDNWGSRGSWVQPKHVSDGVLAHAKRFSNDSEAFRVGTISLTRVADAYKTDSAETLECTTGGRQFVDFRLEDWRQTHVSLNTLVV</sequence>
<dbReference type="PANTHER" id="PTHR47623">
    <property type="entry name" value="OS09G0287300 PROTEIN"/>
    <property type="match status" value="1"/>
</dbReference>
<dbReference type="EMBL" id="JBHFFA010000006">
    <property type="protein sequence ID" value="KAL2622368.1"/>
    <property type="molecule type" value="Genomic_DNA"/>
</dbReference>
<proteinExistence type="predicted"/>
<gene>
    <name evidence="1" type="ORF">R1flu_002573</name>
</gene>
<accession>A0ABD1Y6S2</accession>
<keyword evidence="2" id="KW-1185">Reference proteome</keyword>
<dbReference type="PANTHER" id="PTHR47623:SF1">
    <property type="entry name" value="OS09G0287300 PROTEIN"/>
    <property type="match status" value="1"/>
</dbReference>
<dbReference type="AlphaFoldDB" id="A0ABD1Y6S2"/>
<evidence type="ECO:0000313" key="2">
    <source>
        <dbReference type="Proteomes" id="UP001605036"/>
    </source>
</evidence>
<dbReference type="CDD" id="cd07067">
    <property type="entry name" value="HP_PGM_like"/>
    <property type="match status" value="1"/>
</dbReference>
<dbReference type="Pfam" id="PF00300">
    <property type="entry name" value="His_Phos_1"/>
    <property type="match status" value="1"/>
</dbReference>
<dbReference type="InterPro" id="IPR029033">
    <property type="entry name" value="His_PPase_superfam"/>
</dbReference>
<name>A0ABD1Y6S2_9MARC</name>
<dbReference type="Gene3D" id="3.40.50.1240">
    <property type="entry name" value="Phosphoglycerate mutase-like"/>
    <property type="match status" value="1"/>
</dbReference>
<evidence type="ECO:0000313" key="1">
    <source>
        <dbReference type="EMBL" id="KAL2622368.1"/>
    </source>
</evidence>
<comment type="caution">
    <text evidence="1">The sequence shown here is derived from an EMBL/GenBank/DDBJ whole genome shotgun (WGS) entry which is preliminary data.</text>
</comment>
<reference evidence="1 2" key="1">
    <citation type="submission" date="2024-09" db="EMBL/GenBank/DDBJ databases">
        <title>Chromosome-scale assembly of Riccia fluitans.</title>
        <authorList>
            <person name="Paukszto L."/>
            <person name="Sawicki J."/>
            <person name="Karawczyk K."/>
            <person name="Piernik-Szablinska J."/>
            <person name="Szczecinska M."/>
            <person name="Mazdziarz M."/>
        </authorList>
    </citation>
    <scope>NUCLEOTIDE SEQUENCE [LARGE SCALE GENOMIC DNA]</scope>
    <source>
        <strain evidence="1">Rf_01</strain>
        <tissue evidence="1">Aerial parts of the thallus</tissue>
    </source>
</reference>
<organism evidence="1 2">
    <name type="scientific">Riccia fluitans</name>
    <dbReference type="NCBI Taxonomy" id="41844"/>
    <lineage>
        <taxon>Eukaryota</taxon>
        <taxon>Viridiplantae</taxon>
        <taxon>Streptophyta</taxon>
        <taxon>Embryophyta</taxon>
        <taxon>Marchantiophyta</taxon>
        <taxon>Marchantiopsida</taxon>
        <taxon>Marchantiidae</taxon>
        <taxon>Marchantiales</taxon>
        <taxon>Ricciaceae</taxon>
        <taxon>Riccia</taxon>
    </lineage>
</organism>
<dbReference type="SUPFAM" id="SSF53254">
    <property type="entry name" value="Phosphoglycerate mutase-like"/>
    <property type="match status" value="1"/>
</dbReference>
<protein>
    <submittedName>
        <fullName evidence="1">Uncharacterized protein</fullName>
    </submittedName>
</protein>
<dbReference type="Proteomes" id="UP001605036">
    <property type="component" value="Unassembled WGS sequence"/>
</dbReference>